<proteinExistence type="predicted"/>
<organism evidence="6 7">
    <name type="scientific">Luteolibacter arcticus</name>
    <dbReference type="NCBI Taxonomy" id="1581411"/>
    <lineage>
        <taxon>Bacteria</taxon>
        <taxon>Pseudomonadati</taxon>
        <taxon>Verrucomicrobiota</taxon>
        <taxon>Verrucomicrobiia</taxon>
        <taxon>Verrucomicrobiales</taxon>
        <taxon>Verrucomicrobiaceae</taxon>
        <taxon>Luteolibacter</taxon>
    </lineage>
</organism>
<reference evidence="6 7" key="1">
    <citation type="submission" date="2022-10" db="EMBL/GenBank/DDBJ databases">
        <title>Luteolibacter arcticus strain CCTCC AB 2014275, whole genome shotgun sequencing project.</title>
        <authorList>
            <person name="Zhao G."/>
            <person name="Shen L."/>
        </authorList>
    </citation>
    <scope>NUCLEOTIDE SEQUENCE [LARGE SCALE GENOMIC DNA]</scope>
    <source>
        <strain evidence="6 7">CCTCC AB 2014275</strain>
    </source>
</reference>
<dbReference type="RefSeq" id="WP_264488002.1">
    <property type="nucleotide sequence ID" value="NZ_JAPDDT010000006.1"/>
</dbReference>
<feature type="chain" id="PRO_5046507110" evidence="4">
    <location>
        <begin position="21"/>
        <end position="1037"/>
    </location>
</feature>
<evidence type="ECO:0000256" key="4">
    <source>
        <dbReference type="SAM" id="SignalP"/>
    </source>
</evidence>
<dbReference type="Pfam" id="PF21258">
    <property type="entry name" value="Glyco_hydro_120_ins"/>
    <property type="match status" value="1"/>
</dbReference>
<dbReference type="InterPro" id="IPR049169">
    <property type="entry name" value="Glyco_hydro_120_ins"/>
</dbReference>
<dbReference type="InterPro" id="IPR005084">
    <property type="entry name" value="CBM6"/>
</dbReference>
<accession>A0ABT3GK76</accession>
<name>A0ABT3GK76_9BACT</name>
<evidence type="ECO:0000259" key="5">
    <source>
        <dbReference type="PROSITE" id="PS51175"/>
    </source>
</evidence>
<dbReference type="InterPro" id="IPR006584">
    <property type="entry name" value="Cellulose-bd_IV"/>
</dbReference>
<gene>
    <name evidence="6" type="ORF">OKA05_15110</name>
</gene>
<protein>
    <submittedName>
        <fullName evidence="6">Carbohydrate-binding protein</fullName>
    </submittedName>
</protein>
<dbReference type="InterPro" id="IPR012334">
    <property type="entry name" value="Pectin_lyas_fold"/>
</dbReference>
<dbReference type="SMART" id="SM00606">
    <property type="entry name" value="CBD_IV"/>
    <property type="match status" value="1"/>
</dbReference>
<keyword evidence="2" id="KW-0964">Secreted</keyword>
<keyword evidence="7" id="KW-1185">Reference proteome</keyword>
<dbReference type="Gene3D" id="2.160.20.10">
    <property type="entry name" value="Single-stranded right-handed beta-helix, Pectin lyase-like"/>
    <property type="match status" value="2"/>
</dbReference>
<evidence type="ECO:0000313" key="7">
    <source>
        <dbReference type="Proteomes" id="UP001320876"/>
    </source>
</evidence>
<dbReference type="Pfam" id="PF03422">
    <property type="entry name" value="CBM_6"/>
    <property type="match status" value="1"/>
</dbReference>
<comment type="caution">
    <text evidence="6">The sequence shown here is derived from an EMBL/GenBank/DDBJ whole genome shotgun (WGS) entry which is preliminary data.</text>
</comment>
<dbReference type="InterPro" id="IPR052052">
    <property type="entry name" value="Polysaccharide_Lyase_9"/>
</dbReference>
<evidence type="ECO:0000313" key="6">
    <source>
        <dbReference type="EMBL" id="MCW1923896.1"/>
    </source>
</evidence>
<evidence type="ECO:0000256" key="1">
    <source>
        <dbReference type="ARBA" id="ARBA00004613"/>
    </source>
</evidence>
<dbReference type="SUPFAM" id="SSF51126">
    <property type="entry name" value="Pectin lyase-like"/>
    <property type="match status" value="1"/>
</dbReference>
<dbReference type="InterPro" id="IPR011050">
    <property type="entry name" value="Pectin_lyase_fold/virulence"/>
</dbReference>
<dbReference type="Proteomes" id="UP001320876">
    <property type="component" value="Unassembled WGS sequence"/>
</dbReference>
<dbReference type="CDD" id="cd04084">
    <property type="entry name" value="CBM6_xylanase-like"/>
    <property type="match status" value="1"/>
</dbReference>
<keyword evidence="3 4" id="KW-0732">Signal</keyword>
<evidence type="ECO:0000256" key="2">
    <source>
        <dbReference type="ARBA" id="ARBA00022525"/>
    </source>
</evidence>
<sequence>MNFPYRIVAVLAAACLAASATEYHVSPAGNDANQGSSVAMLKTISEGARRAQPGDTITVHEGVYRERIDPPRGGTDDAHRIVYQAAPGENVVIKGSEPATGWVHEANDTWKLTLPNSSFGLFNPFNVRLRGDWFIDNGRVHHCGSVFLNGHWLTETTTSALALQPAGATPLWHADVDGGGYLLNVSWMRPVIGAAPAGRVDTINYTTRNGVMPAASSEGGQCLGYIEDGDWARYASVNFGTETTQVQFRVASQVGGGIIEVHAGSPTGSLLGSCPVPSTGGWQTWQTVTADIAPTSGVQSLCLVFRSKQFATGNTTIRAQFKGVDPNVSNVEISARDSVFYPSLPELDFITVRGFTMEQAATQWEVPNGEQFALIGTHWSKGWVIEDNVIRYSTCAGVSLGKYGDRWDSTSGNTATAFEDTIDRALADGWSKEHVGSHIVRNNEISNCEQVGICGGFGGAFSTITGNAIHDIHIRRLFSGWEMGGIKFHGAIDTEISANHIFRCCRGIWLDWMTQGTHVTRNLFHDNDWQEDLYVEVNHGPFLVDHNVFLSSRCLKDKSQGGAYAHNLFAGAIESSNDTRVTPFFAPHSTELVGTSNIKGGDSRYYNNLFVGAVSLGNYNNTILPVSMNGNVFVKGAVSSTRETTPIVSSSFDPGLQLRRESDGFYLDITLDGTWDDQRTRSRVTSLLLGSAAIPNAPFEQADGSPYQLDTDYLGVARNTGNPFPGPFELPAGGAFSVKVSSTLEPAGPAATLLTVSPLAGSSFEAPAKADGVQDEIMTGWTNSASGSRVENPNTGLFSNQFNGNTTNVPDGIQDLALFKSSTGDLGWAYQVIQGTTSANPAVHSLTGEEAAGRTFRITFQAGRGLTANTYQDTNMRFTVGLQAQNSASFHAKADYEKLGTTGFGTALNLAKGEWKQVSVDLTMPDLPFSGSEPVAFVFALNAANANATAIQLDAVSIELLAEPQPLIVTACGFNGGAFELTVTGFDTGKQYLLKRATNLESFESVGSAFTPLGVTAIITDPSPPASRAFYRVEEAP</sequence>
<feature type="domain" description="CBM6" evidence="5">
    <location>
        <begin position="198"/>
        <end position="334"/>
    </location>
</feature>
<feature type="signal peptide" evidence="4">
    <location>
        <begin position="1"/>
        <end position="20"/>
    </location>
</feature>
<dbReference type="Pfam" id="PF13229">
    <property type="entry name" value="Beta_helix"/>
    <property type="match status" value="1"/>
</dbReference>
<evidence type="ECO:0000256" key="3">
    <source>
        <dbReference type="ARBA" id="ARBA00022729"/>
    </source>
</evidence>
<dbReference type="InterPro" id="IPR008979">
    <property type="entry name" value="Galactose-bd-like_sf"/>
</dbReference>
<dbReference type="SUPFAM" id="SSF49785">
    <property type="entry name" value="Galactose-binding domain-like"/>
    <property type="match status" value="1"/>
</dbReference>
<comment type="subcellular location">
    <subcellularLocation>
        <location evidence="1">Secreted</location>
    </subcellularLocation>
</comment>
<dbReference type="PANTHER" id="PTHR40088">
    <property type="entry name" value="PECTATE LYASE (EUROFUNG)"/>
    <property type="match status" value="1"/>
</dbReference>
<dbReference type="PROSITE" id="PS51175">
    <property type="entry name" value="CBM6"/>
    <property type="match status" value="1"/>
</dbReference>
<dbReference type="InterPro" id="IPR039448">
    <property type="entry name" value="Beta_helix"/>
</dbReference>
<dbReference type="EMBL" id="JAPDDT010000006">
    <property type="protein sequence ID" value="MCW1923896.1"/>
    <property type="molecule type" value="Genomic_DNA"/>
</dbReference>
<dbReference type="PANTHER" id="PTHR40088:SF2">
    <property type="entry name" value="SECRETED SUGAR HYDROLASE"/>
    <property type="match status" value="1"/>
</dbReference>